<dbReference type="InterPro" id="IPR013328">
    <property type="entry name" value="6PGD_dom2"/>
</dbReference>
<dbReference type="Pfam" id="PF14833">
    <property type="entry name" value="NAD_binding_11"/>
    <property type="match status" value="1"/>
</dbReference>
<organism evidence="5 6">
    <name type="scientific">Tistrella bauzanensis</name>
    <dbReference type="NCBI Taxonomy" id="657419"/>
    <lineage>
        <taxon>Bacteria</taxon>
        <taxon>Pseudomonadati</taxon>
        <taxon>Pseudomonadota</taxon>
        <taxon>Alphaproteobacteria</taxon>
        <taxon>Geminicoccales</taxon>
        <taxon>Geminicoccaceae</taxon>
        <taxon>Tistrella</taxon>
    </lineage>
</organism>
<dbReference type="Pfam" id="PF03446">
    <property type="entry name" value="NAD_binding_2"/>
    <property type="match status" value="1"/>
</dbReference>
<accession>A0ABQ1ID62</accession>
<gene>
    <name evidence="5" type="ORF">GCM10011505_14290</name>
</gene>
<dbReference type="EMBL" id="BMDZ01000011">
    <property type="protein sequence ID" value="GGB33988.1"/>
    <property type="molecule type" value="Genomic_DNA"/>
</dbReference>
<evidence type="ECO:0000259" key="4">
    <source>
        <dbReference type="Pfam" id="PF14833"/>
    </source>
</evidence>
<proteinExistence type="predicted"/>
<dbReference type="InterPro" id="IPR036291">
    <property type="entry name" value="NAD(P)-bd_dom_sf"/>
</dbReference>
<evidence type="ECO:0000259" key="3">
    <source>
        <dbReference type="Pfam" id="PF03446"/>
    </source>
</evidence>
<comment type="caution">
    <text evidence="5">The sequence shown here is derived from an EMBL/GenBank/DDBJ whole genome shotgun (WGS) entry which is preliminary data.</text>
</comment>
<dbReference type="PROSITE" id="PS00895">
    <property type="entry name" value="3_HYDROXYISOBUT_DH"/>
    <property type="match status" value="1"/>
</dbReference>
<dbReference type="InterPro" id="IPR015815">
    <property type="entry name" value="HIBADH-related"/>
</dbReference>
<dbReference type="PANTHER" id="PTHR43580">
    <property type="entry name" value="OXIDOREDUCTASE GLYR1-RELATED"/>
    <property type="match status" value="1"/>
</dbReference>
<sequence>MDVGFVGLGLMGRAMARNTVAAGHHVRAWNRSPVMASAREGVVMVPEASAAFEADVVFTMLADDAAIRAVLLDEPVLELARPGAVHVVTSTLSLDMIEELRAHHEAVGLRFVAAPVFGRPDVAEAGQLAIMAAGDPAAIAIVAPLFDVIGRQYWVMGDDPRQAGIAKIAGNMMIAMAIEAMAEAAALTAAHGLDPAVFLELMQQTQFGGSRAYQGYGDKITREAFEPGFRMDLGLKDLRLATAAAEAVGARLPQLAAVHDQMSGAVAAGMGDRDWSAVAAYTRNPG</sequence>
<feature type="domain" description="6-phosphogluconate dehydrogenase NADP-binding" evidence="3">
    <location>
        <begin position="2"/>
        <end position="157"/>
    </location>
</feature>
<evidence type="ECO:0000313" key="5">
    <source>
        <dbReference type="EMBL" id="GGB33988.1"/>
    </source>
</evidence>
<name>A0ABQ1ID62_9PROT</name>
<protein>
    <submittedName>
        <fullName evidence="5">Dehydrogenase</fullName>
    </submittedName>
</protein>
<keyword evidence="1" id="KW-0560">Oxidoreductase</keyword>
<dbReference type="InterPro" id="IPR051265">
    <property type="entry name" value="HIBADH-related_NP60_sf"/>
</dbReference>
<dbReference type="Gene3D" id="1.10.1040.10">
    <property type="entry name" value="N-(1-d-carboxylethyl)-l-norvaline Dehydrogenase, domain 2"/>
    <property type="match status" value="1"/>
</dbReference>
<dbReference type="SUPFAM" id="SSF51735">
    <property type="entry name" value="NAD(P)-binding Rossmann-fold domains"/>
    <property type="match status" value="1"/>
</dbReference>
<evidence type="ECO:0000256" key="2">
    <source>
        <dbReference type="ARBA" id="ARBA00023027"/>
    </source>
</evidence>
<dbReference type="PANTHER" id="PTHR43580:SF2">
    <property type="entry name" value="CYTOKINE-LIKE NUCLEAR FACTOR N-PAC"/>
    <property type="match status" value="1"/>
</dbReference>
<dbReference type="Proteomes" id="UP000603352">
    <property type="component" value="Unassembled WGS sequence"/>
</dbReference>
<dbReference type="Gene3D" id="3.40.50.720">
    <property type="entry name" value="NAD(P)-binding Rossmann-like Domain"/>
    <property type="match status" value="1"/>
</dbReference>
<dbReference type="RefSeq" id="WP_188576204.1">
    <property type="nucleotide sequence ID" value="NZ_BMDZ01000011.1"/>
</dbReference>
<dbReference type="InterPro" id="IPR008927">
    <property type="entry name" value="6-PGluconate_DH-like_C_sf"/>
</dbReference>
<evidence type="ECO:0000256" key="1">
    <source>
        <dbReference type="ARBA" id="ARBA00023002"/>
    </source>
</evidence>
<evidence type="ECO:0000313" key="6">
    <source>
        <dbReference type="Proteomes" id="UP000603352"/>
    </source>
</evidence>
<dbReference type="InterPro" id="IPR029154">
    <property type="entry name" value="HIBADH-like_NADP-bd"/>
</dbReference>
<dbReference type="InterPro" id="IPR006115">
    <property type="entry name" value="6PGDH_NADP-bd"/>
</dbReference>
<dbReference type="PIRSF" id="PIRSF000103">
    <property type="entry name" value="HIBADH"/>
    <property type="match status" value="1"/>
</dbReference>
<keyword evidence="6" id="KW-1185">Reference proteome</keyword>
<dbReference type="SUPFAM" id="SSF48179">
    <property type="entry name" value="6-phosphogluconate dehydrogenase C-terminal domain-like"/>
    <property type="match status" value="1"/>
</dbReference>
<reference evidence="6" key="1">
    <citation type="journal article" date="2019" name="Int. J. Syst. Evol. Microbiol.">
        <title>The Global Catalogue of Microorganisms (GCM) 10K type strain sequencing project: providing services to taxonomists for standard genome sequencing and annotation.</title>
        <authorList>
            <consortium name="The Broad Institute Genomics Platform"/>
            <consortium name="The Broad Institute Genome Sequencing Center for Infectious Disease"/>
            <person name="Wu L."/>
            <person name="Ma J."/>
        </authorList>
    </citation>
    <scope>NUCLEOTIDE SEQUENCE [LARGE SCALE GENOMIC DNA]</scope>
    <source>
        <strain evidence="6">CGMCC 1.10188</strain>
    </source>
</reference>
<keyword evidence="2" id="KW-0520">NAD</keyword>
<feature type="domain" description="3-hydroxyisobutyrate dehydrogenase-like NAD-binding" evidence="4">
    <location>
        <begin position="165"/>
        <end position="280"/>
    </location>
</feature>
<dbReference type="InterPro" id="IPR002204">
    <property type="entry name" value="3-OH-isobutyrate_DH-rel_CS"/>
</dbReference>